<keyword evidence="4 9" id="KW-0479">Metal-binding</keyword>
<reference evidence="12 13" key="1">
    <citation type="submission" date="2019-06" db="EMBL/GenBank/DDBJ databases">
        <title>Whole genome sequence for Cellvibrionaceae sp. R142.</title>
        <authorList>
            <person name="Wang G."/>
        </authorList>
    </citation>
    <scope>NUCLEOTIDE SEQUENCE [LARGE SCALE GENOMIC DNA]</scope>
    <source>
        <strain evidence="12 13">R142</strain>
    </source>
</reference>
<keyword evidence="3 8" id="KW-0349">Heme</keyword>
<dbReference type="GO" id="GO:0042597">
    <property type="term" value="C:periplasmic space"/>
    <property type="evidence" value="ECO:0007669"/>
    <property type="project" value="UniProtKB-SubCell"/>
</dbReference>
<keyword evidence="5" id="KW-0574">Periplasm</keyword>
<evidence type="ECO:0000256" key="10">
    <source>
        <dbReference type="SAM" id="SignalP"/>
    </source>
</evidence>
<dbReference type="InterPro" id="IPR009056">
    <property type="entry name" value="Cyt_c-like_dom"/>
</dbReference>
<comment type="PTM">
    <text evidence="8">Binds 2 heme c groups covalently per subunit.</text>
</comment>
<dbReference type="InterPro" id="IPR036909">
    <property type="entry name" value="Cyt_c-like_dom_sf"/>
</dbReference>
<gene>
    <name evidence="12" type="ORF">FKG94_20620</name>
</gene>
<feature type="binding site" description="axial binding residue" evidence="9">
    <location>
        <position position="191"/>
    </location>
    <ligand>
        <name>heme c</name>
        <dbReference type="ChEBI" id="CHEBI:61717"/>
        <label>2</label>
    </ligand>
    <ligandPart>
        <name>Fe</name>
        <dbReference type="ChEBI" id="CHEBI:18248"/>
    </ligandPart>
</feature>
<evidence type="ECO:0000256" key="8">
    <source>
        <dbReference type="PIRSR" id="PIRSR000005-1"/>
    </source>
</evidence>
<dbReference type="Pfam" id="PF00034">
    <property type="entry name" value="Cytochrom_C"/>
    <property type="match status" value="2"/>
</dbReference>
<dbReference type="GO" id="GO:0005506">
    <property type="term" value="F:iron ion binding"/>
    <property type="evidence" value="ECO:0007669"/>
    <property type="project" value="InterPro"/>
</dbReference>
<name>A0A545T0K2_9GAMM</name>
<dbReference type="EMBL" id="VHSG01000023">
    <property type="protein sequence ID" value="TQV70736.1"/>
    <property type="molecule type" value="Genomic_DNA"/>
</dbReference>
<evidence type="ECO:0000259" key="11">
    <source>
        <dbReference type="PROSITE" id="PS51007"/>
    </source>
</evidence>
<feature type="binding site" description="axial binding residue" evidence="9">
    <location>
        <position position="40"/>
    </location>
    <ligand>
        <name>heme c</name>
        <dbReference type="ChEBI" id="CHEBI:61717"/>
        <label>1</label>
    </ligand>
    <ligandPart>
        <name>Fe</name>
        <dbReference type="ChEBI" id="CHEBI:18248"/>
    </ligandPart>
</feature>
<feature type="domain" description="Cytochrome c" evidence="11">
    <location>
        <begin position="122"/>
        <end position="214"/>
    </location>
</feature>
<feature type="domain" description="Cytochrome c" evidence="11">
    <location>
        <begin position="24"/>
        <end position="102"/>
    </location>
</feature>
<comment type="subcellular location">
    <subcellularLocation>
        <location evidence="1">Periplasm</location>
    </subcellularLocation>
</comment>
<feature type="binding site" description="covalent" evidence="8">
    <location>
        <position position="36"/>
    </location>
    <ligand>
        <name>heme c</name>
        <dbReference type="ChEBI" id="CHEBI:61717"/>
        <label>1</label>
    </ligand>
</feature>
<dbReference type="InterPro" id="IPR050597">
    <property type="entry name" value="Cytochrome_c_Oxidase_Subunit"/>
</dbReference>
<organism evidence="12 13">
    <name type="scientific">Exilibacterium tricleocarpae</name>
    <dbReference type="NCBI Taxonomy" id="2591008"/>
    <lineage>
        <taxon>Bacteria</taxon>
        <taxon>Pseudomonadati</taxon>
        <taxon>Pseudomonadota</taxon>
        <taxon>Gammaproteobacteria</taxon>
        <taxon>Cellvibrionales</taxon>
        <taxon>Cellvibrionaceae</taxon>
        <taxon>Exilibacterium</taxon>
    </lineage>
</organism>
<dbReference type="PIRSF" id="PIRSF000005">
    <property type="entry name" value="Cytochrome_c4"/>
    <property type="match status" value="1"/>
</dbReference>
<dbReference type="Gene3D" id="1.10.760.10">
    <property type="entry name" value="Cytochrome c-like domain"/>
    <property type="match status" value="2"/>
</dbReference>
<dbReference type="PANTHER" id="PTHR33751:SF9">
    <property type="entry name" value="CYTOCHROME C4"/>
    <property type="match status" value="1"/>
</dbReference>
<feature type="binding site" description="covalent" evidence="8">
    <location>
        <position position="39"/>
    </location>
    <ligand>
        <name>heme c</name>
        <dbReference type="ChEBI" id="CHEBI:61717"/>
        <label>1</label>
    </ligand>
</feature>
<evidence type="ECO:0000256" key="3">
    <source>
        <dbReference type="ARBA" id="ARBA00022617"/>
    </source>
</evidence>
<evidence type="ECO:0000256" key="6">
    <source>
        <dbReference type="ARBA" id="ARBA00022982"/>
    </source>
</evidence>
<feature type="chain" id="PRO_5021897826" evidence="10">
    <location>
        <begin position="24"/>
        <end position="214"/>
    </location>
</feature>
<dbReference type="InterPro" id="IPR024167">
    <property type="entry name" value="Cytochrome_c4-like"/>
</dbReference>
<dbReference type="Proteomes" id="UP000319732">
    <property type="component" value="Unassembled WGS sequence"/>
</dbReference>
<keyword evidence="6" id="KW-0249">Electron transport</keyword>
<dbReference type="OrthoDB" id="9773456at2"/>
<sequence>MKRVLKYALISLSLAAFAQGAAAGDAAAGESKAGTCVACHGSDGNSPAPNFPKLAGLGEKYLYKQLRDIKSGARPVVEMTGLLDNMSEQDLRDIAAFYDGNAMQLAGAKDIKVRLGSGVETDGLKLGAQVYRAGNLETGVPACTGCHSPTGMGNDPAGYPRLGGQYADYIAKQLRAFRGGERTNDGDQQTMRQVAEHMTDAEITAVANYIAGLN</sequence>
<proteinExistence type="predicted"/>
<feature type="binding site" description="axial binding residue" evidence="9">
    <location>
        <position position="147"/>
    </location>
    <ligand>
        <name>heme c</name>
        <dbReference type="ChEBI" id="CHEBI:61717"/>
        <label>2</label>
    </ligand>
    <ligandPart>
        <name>Fe</name>
        <dbReference type="ChEBI" id="CHEBI:18248"/>
    </ligandPart>
</feature>
<comment type="caution">
    <text evidence="12">The sequence shown here is derived from an EMBL/GenBank/DDBJ whole genome shotgun (WGS) entry which is preliminary data.</text>
</comment>
<evidence type="ECO:0000256" key="4">
    <source>
        <dbReference type="ARBA" id="ARBA00022723"/>
    </source>
</evidence>
<feature type="binding site" description="axial binding residue" evidence="9">
    <location>
        <position position="79"/>
    </location>
    <ligand>
        <name>heme c</name>
        <dbReference type="ChEBI" id="CHEBI:61717"/>
        <label>1</label>
    </ligand>
    <ligandPart>
        <name>Fe</name>
        <dbReference type="ChEBI" id="CHEBI:18248"/>
    </ligandPart>
</feature>
<dbReference type="RefSeq" id="WP_142928837.1">
    <property type="nucleotide sequence ID" value="NZ_ML660101.1"/>
</dbReference>
<keyword evidence="2" id="KW-0813">Transport</keyword>
<dbReference type="PANTHER" id="PTHR33751">
    <property type="entry name" value="CBB3-TYPE CYTOCHROME C OXIDASE SUBUNIT FIXP"/>
    <property type="match status" value="1"/>
</dbReference>
<evidence type="ECO:0000256" key="7">
    <source>
        <dbReference type="ARBA" id="ARBA00023004"/>
    </source>
</evidence>
<keyword evidence="7 9" id="KW-0408">Iron</keyword>
<dbReference type="SUPFAM" id="SSF46626">
    <property type="entry name" value="Cytochrome c"/>
    <property type="match status" value="2"/>
</dbReference>
<evidence type="ECO:0000313" key="12">
    <source>
        <dbReference type="EMBL" id="TQV70736.1"/>
    </source>
</evidence>
<evidence type="ECO:0000256" key="9">
    <source>
        <dbReference type="PIRSR" id="PIRSR000005-2"/>
    </source>
</evidence>
<keyword evidence="10" id="KW-0732">Signal</keyword>
<dbReference type="GO" id="GO:0009055">
    <property type="term" value="F:electron transfer activity"/>
    <property type="evidence" value="ECO:0007669"/>
    <property type="project" value="InterPro"/>
</dbReference>
<evidence type="ECO:0000313" key="13">
    <source>
        <dbReference type="Proteomes" id="UP000319732"/>
    </source>
</evidence>
<keyword evidence="13" id="KW-1185">Reference proteome</keyword>
<dbReference type="AlphaFoldDB" id="A0A545T0K2"/>
<feature type="binding site" description="covalent" evidence="8">
    <location>
        <position position="143"/>
    </location>
    <ligand>
        <name>heme c</name>
        <dbReference type="ChEBI" id="CHEBI:61717"/>
        <label>2</label>
    </ligand>
</feature>
<evidence type="ECO:0000256" key="2">
    <source>
        <dbReference type="ARBA" id="ARBA00022448"/>
    </source>
</evidence>
<feature type="binding site" description="covalent" evidence="8">
    <location>
        <position position="146"/>
    </location>
    <ligand>
        <name>heme c</name>
        <dbReference type="ChEBI" id="CHEBI:61717"/>
        <label>2</label>
    </ligand>
</feature>
<feature type="signal peptide" evidence="10">
    <location>
        <begin position="1"/>
        <end position="23"/>
    </location>
</feature>
<accession>A0A545T0K2</accession>
<evidence type="ECO:0000256" key="5">
    <source>
        <dbReference type="ARBA" id="ARBA00022764"/>
    </source>
</evidence>
<protein>
    <submittedName>
        <fullName evidence="12">Cytochrome c4</fullName>
    </submittedName>
</protein>
<dbReference type="GO" id="GO:0020037">
    <property type="term" value="F:heme binding"/>
    <property type="evidence" value="ECO:0007669"/>
    <property type="project" value="InterPro"/>
</dbReference>
<evidence type="ECO:0000256" key="1">
    <source>
        <dbReference type="ARBA" id="ARBA00004418"/>
    </source>
</evidence>
<dbReference type="PROSITE" id="PS51007">
    <property type="entry name" value="CYTC"/>
    <property type="match status" value="2"/>
</dbReference>